<dbReference type="Gene3D" id="3.90.190.10">
    <property type="entry name" value="Protein tyrosine phosphatase superfamily"/>
    <property type="match status" value="1"/>
</dbReference>
<comment type="caution">
    <text evidence="2">The sequence shown here is derived from an EMBL/GenBank/DDBJ whole genome shotgun (WGS) entry which is preliminary data.</text>
</comment>
<protein>
    <submittedName>
        <fullName evidence="2">Protein-tyrosine phosphatase</fullName>
    </submittedName>
</protein>
<dbReference type="AlphaFoldDB" id="A0A4Q7NP69"/>
<dbReference type="InterPro" id="IPR029021">
    <property type="entry name" value="Prot-tyrosine_phosphatase-like"/>
</dbReference>
<dbReference type="Proteomes" id="UP000293638">
    <property type="component" value="Unassembled WGS sequence"/>
</dbReference>
<dbReference type="SUPFAM" id="SSF52799">
    <property type="entry name" value="(Phosphotyrosine protein) phosphatases II"/>
    <property type="match status" value="1"/>
</dbReference>
<dbReference type="InterPro" id="IPR000387">
    <property type="entry name" value="Tyr_Pase_dom"/>
</dbReference>
<proteinExistence type="predicted"/>
<dbReference type="EMBL" id="SGXD01000003">
    <property type="protein sequence ID" value="RZS86882.1"/>
    <property type="molecule type" value="Genomic_DNA"/>
</dbReference>
<accession>A0A4Q7NP69</accession>
<dbReference type="PROSITE" id="PS50056">
    <property type="entry name" value="TYR_PHOSPHATASE_2"/>
    <property type="match status" value="1"/>
</dbReference>
<evidence type="ECO:0000313" key="2">
    <source>
        <dbReference type="EMBL" id="RZS86882.1"/>
    </source>
</evidence>
<gene>
    <name evidence="2" type="ORF">EV189_2298</name>
</gene>
<dbReference type="CDD" id="cd14498">
    <property type="entry name" value="DSP"/>
    <property type="match status" value="1"/>
</dbReference>
<name>A0A4Q7NP69_9ACTN</name>
<feature type="domain" description="Tyrosine specific protein phosphatases" evidence="1">
    <location>
        <begin position="88"/>
        <end position="144"/>
    </location>
</feature>
<keyword evidence="3" id="KW-1185">Reference proteome</keyword>
<evidence type="ECO:0000259" key="1">
    <source>
        <dbReference type="PROSITE" id="PS50056"/>
    </source>
</evidence>
<reference evidence="2 3" key="1">
    <citation type="submission" date="2019-02" db="EMBL/GenBank/DDBJ databases">
        <title>Genomic Encyclopedia of Type Strains, Phase IV (KMG-IV): sequencing the most valuable type-strain genomes for metagenomic binning, comparative biology and taxonomic classification.</title>
        <authorList>
            <person name="Goeker M."/>
        </authorList>
    </citation>
    <scope>NUCLEOTIDE SEQUENCE [LARGE SCALE GENOMIC DNA]</scope>
    <source>
        <strain evidence="2 3">DSM 45622</strain>
    </source>
</reference>
<sequence length="198" mass="21795">MDVSAGLPHASVANLHFVTPALAIGGDLDAYDPHLAGRQLDEIAALGITRIVDCRLEWDDAELVAERQPQIAYLHHGMDDAGQRVPAAWFDEALRFVTSGGRDAVVLAHCHMGINRGPSLGFALLLAQGWDPIGAISAIRTARPVANVWYAEDALRWHHGRRGTNPREDLKRLAAWRKKNPLDVVRIIRGVREAEGRK</sequence>
<dbReference type="RefSeq" id="WP_130493095.1">
    <property type="nucleotide sequence ID" value="NZ_SGXD01000003.1"/>
</dbReference>
<evidence type="ECO:0000313" key="3">
    <source>
        <dbReference type="Proteomes" id="UP000293638"/>
    </source>
</evidence>
<organism evidence="2 3">
    <name type="scientific">Motilibacter rhizosphaerae</name>
    <dbReference type="NCBI Taxonomy" id="598652"/>
    <lineage>
        <taxon>Bacteria</taxon>
        <taxon>Bacillati</taxon>
        <taxon>Actinomycetota</taxon>
        <taxon>Actinomycetes</taxon>
        <taxon>Motilibacterales</taxon>
        <taxon>Motilibacteraceae</taxon>
        <taxon>Motilibacter</taxon>
    </lineage>
</organism>
<dbReference type="OrthoDB" id="3356644at2"/>